<comment type="subcellular location">
    <subcellularLocation>
        <location evidence="1">Golgi apparatus membrane</location>
        <topology evidence="1">Single-pass type II membrane protein</topology>
    </subcellularLocation>
</comment>
<evidence type="ECO:0000313" key="9">
    <source>
        <dbReference type="Proteomes" id="UP000822688"/>
    </source>
</evidence>
<dbReference type="GO" id="GO:0016757">
    <property type="term" value="F:glycosyltransferase activity"/>
    <property type="evidence" value="ECO:0007669"/>
    <property type="project" value="InterPro"/>
</dbReference>
<comment type="caution">
    <text evidence="8">The sequence shown here is derived from an EMBL/GenBank/DDBJ whole genome shotgun (WGS) entry which is preliminary data.</text>
</comment>
<evidence type="ECO:0000256" key="3">
    <source>
        <dbReference type="ARBA" id="ARBA00022968"/>
    </source>
</evidence>
<keyword evidence="6" id="KW-0472">Membrane</keyword>
<dbReference type="Pfam" id="PF03016">
    <property type="entry name" value="Exostosin_GT47"/>
    <property type="match status" value="1"/>
</dbReference>
<dbReference type="InterPro" id="IPR004263">
    <property type="entry name" value="Exostosin"/>
</dbReference>
<dbReference type="PANTHER" id="PTHR11062:SF375">
    <property type="entry name" value="EXOSTOSIN GT47 DOMAIN-CONTAINING PROTEIN"/>
    <property type="match status" value="1"/>
</dbReference>
<keyword evidence="9" id="KW-1185">Reference proteome</keyword>
<keyword evidence="3" id="KW-0735">Signal-anchor</keyword>
<evidence type="ECO:0000259" key="7">
    <source>
        <dbReference type="Pfam" id="PF03016"/>
    </source>
</evidence>
<dbReference type="Proteomes" id="UP000822688">
    <property type="component" value="Chromosome 8"/>
</dbReference>
<dbReference type="InterPro" id="IPR040911">
    <property type="entry name" value="Exostosin_GT47"/>
</dbReference>
<sequence length="616" mass="69350">MTSFSTSPVKPHRLSLSPPPKLFSYSQYAVFALSALLVFALFMYIGSDDEMVTRAQNSFRERQLRFAVLQGHPDAPETIFGPMPSDQLLSESNNKELDEDSPASGFPSNVEVTAAPQESDETEVLVQAPESSERVLQAPEPSAVEVTAAPVLSRDVEVASTQALDEIRLAPQYSKLEAEQYVKVLPLPEESEGEVASPNFSSQADQYCDGRRIYIYKLPAEFNVLIGKECEKWKFPFWSMCDDIFNDGFGLQMNLSADPVASQLLQPPSAWYKTDQFSLEVIFHHRLLTYPCYTEDPDQASMFYAPFYHALDLTRYLFNGDLAVRDHLTERFVAWLRNQRAWQLTQGKRHVLVLGRIIWDFFRTPPSTWGSSLLALPEMKNVTKLLIERIVSMDDTVAIPYPTNFHPSSNAELQLWQATVRNANRTQFVSFAGSDRGRNLTEMVRGALFNQCTRSSKCKQLICTQKLCGDNAQTIYKLALESVFCFQPAGDSFTRKGIFDTLLSGCIPVLFGPEQGVKQYLWHLKGNGSDYSVLLNGHAVTYDHYDVIAHLERIPKAEVERLQKNIVQLLPSLLYRNPTLTGEYTSKDAFDVAIDSALERFNLEDTRVVAGTGTTS</sequence>
<gene>
    <name evidence="8" type="ORF">KC19_8G024100</name>
</gene>
<protein>
    <recommendedName>
        <fullName evidence="7">Exostosin GT47 domain-containing protein</fullName>
    </recommendedName>
</protein>
<accession>A0A8T0GXS5</accession>
<keyword evidence="6" id="KW-0812">Transmembrane</keyword>
<evidence type="ECO:0000256" key="1">
    <source>
        <dbReference type="ARBA" id="ARBA00004323"/>
    </source>
</evidence>
<feature type="region of interest" description="Disordered" evidence="5">
    <location>
        <begin position="79"/>
        <end position="109"/>
    </location>
</feature>
<dbReference type="AlphaFoldDB" id="A0A8T0GXS5"/>
<dbReference type="PANTHER" id="PTHR11062">
    <property type="entry name" value="EXOSTOSIN HEPARAN SULFATE GLYCOSYLTRANSFERASE -RELATED"/>
    <property type="match status" value="1"/>
</dbReference>
<proteinExistence type="inferred from homology"/>
<comment type="similarity">
    <text evidence="2">Belongs to the glycosyltransferase 47 family.</text>
</comment>
<reference evidence="8" key="1">
    <citation type="submission" date="2020-06" db="EMBL/GenBank/DDBJ databases">
        <title>WGS assembly of Ceratodon purpureus strain R40.</title>
        <authorList>
            <person name="Carey S.B."/>
            <person name="Jenkins J."/>
            <person name="Shu S."/>
            <person name="Lovell J.T."/>
            <person name="Sreedasyam A."/>
            <person name="Maumus F."/>
            <person name="Tiley G.P."/>
            <person name="Fernandez-Pozo N."/>
            <person name="Barry K."/>
            <person name="Chen C."/>
            <person name="Wang M."/>
            <person name="Lipzen A."/>
            <person name="Daum C."/>
            <person name="Saski C.A."/>
            <person name="Payton A.C."/>
            <person name="Mcbreen J.C."/>
            <person name="Conrad R.E."/>
            <person name="Kollar L.M."/>
            <person name="Olsson S."/>
            <person name="Huttunen S."/>
            <person name="Landis J.B."/>
            <person name="Wickett N.J."/>
            <person name="Johnson M.G."/>
            <person name="Rensing S.A."/>
            <person name="Grimwood J."/>
            <person name="Schmutz J."/>
            <person name="Mcdaniel S.F."/>
        </authorList>
    </citation>
    <scope>NUCLEOTIDE SEQUENCE</scope>
    <source>
        <strain evidence="8">R40</strain>
    </source>
</reference>
<name>A0A8T0GXS5_CERPU</name>
<dbReference type="EMBL" id="CM026429">
    <property type="protein sequence ID" value="KAG0563357.1"/>
    <property type="molecule type" value="Genomic_DNA"/>
</dbReference>
<dbReference type="GO" id="GO:0000139">
    <property type="term" value="C:Golgi membrane"/>
    <property type="evidence" value="ECO:0007669"/>
    <property type="project" value="UniProtKB-SubCell"/>
</dbReference>
<organism evidence="8 9">
    <name type="scientific">Ceratodon purpureus</name>
    <name type="common">Fire moss</name>
    <name type="synonym">Dicranum purpureum</name>
    <dbReference type="NCBI Taxonomy" id="3225"/>
    <lineage>
        <taxon>Eukaryota</taxon>
        <taxon>Viridiplantae</taxon>
        <taxon>Streptophyta</taxon>
        <taxon>Embryophyta</taxon>
        <taxon>Bryophyta</taxon>
        <taxon>Bryophytina</taxon>
        <taxon>Bryopsida</taxon>
        <taxon>Dicranidae</taxon>
        <taxon>Pseudoditrichales</taxon>
        <taxon>Ditrichaceae</taxon>
        <taxon>Ceratodon</taxon>
    </lineage>
</organism>
<evidence type="ECO:0000256" key="5">
    <source>
        <dbReference type="SAM" id="MobiDB-lite"/>
    </source>
</evidence>
<evidence type="ECO:0000313" key="8">
    <source>
        <dbReference type="EMBL" id="KAG0563357.1"/>
    </source>
</evidence>
<keyword evidence="6" id="KW-1133">Transmembrane helix</keyword>
<evidence type="ECO:0000256" key="6">
    <source>
        <dbReference type="SAM" id="Phobius"/>
    </source>
</evidence>
<evidence type="ECO:0000256" key="4">
    <source>
        <dbReference type="ARBA" id="ARBA00023034"/>
    </source>
</evidence>
<feature type="transmembrane region" description="Helical" evidence="6">
    <location>
        <begin position="25"/>
        <end position="45"/>
    </location>
</feature>
<evidence type="ECO:0000256" key="2">
    <source>
        <dbReference type="ARBA" id="ARBA00010271"/>
    </source>
</evidence>
<keyword evidence="4" id="KW-0333">Golgi apparatus</keyword>
<feature type="domain" description="Exostosin GT47" evidence="7">
    <location>
        <begin position="208"/>
        <end position="525"/>
    </location>
</feature>